<evidence type="ECO:0000259" key="2">
    <source>
        <dbReference type="PROSITE" id="PS51384"/>
    </source>
</evidence>
<dbReference type="InterPro" id="IPR007037">
    <property type="entry name" value="SIP_rossman_dom"/>
</dbReference>
<dbReference type="Pfam" id="PF04954">
    <property type="entry name" value="SIP"/>
    <property type="match status" value="1"/>
</dbReference>
<dbReference type="SUPFAM" id="SSF63380">
    <property type="entry name" value="Riboflavin synthase domain-like"/>
    <property type="match status" value="1"/>
</dbReference>
<dbReference type="InterPro" id="IPR039374">
    <property type="entry name" value="SIP_fam"/>
</dbReference>
<comment type="caution">
    <text evidence="3">The sequence shown here is derived from an EMBL/GenBank/DDBJ whole genome shotgun (WGS) entry which is preliminary data.</text>
</comment>
<dbReference type="InterPro" id="IPR017927">
    <property type="entry name" value="FAD-bd_FR_type"/>
</dbReference>
<reference evidence="3 4" key="1">
    <citation type="submission" date="2019-03" db="EMBL/GenBank/DDBJ databases">
        <title>Genomic Encyclopedia of Archaeal and Bacterial Type Strains, Phase II (KMG-II): from individual species to whole genera.</title>
        <authorList>
            <person name="Goeker M."/>
        </authorList>
    </citation>
    <scope>NUCLEOTIDE SEQUENCE [LARGE SCALE GENOMIC DNA]</scope>
    <source>
        <strain evidence="3 4">DSM 15388</strain>
    </source>
</reference>
<sequence length="270" mass="30132">MQPLKLNVSATYPIGTSMHRLVLTGPGLTEERIPANYGGLHIKLLFKTKTQAKLELPEYTHGKLKWPAPDKKPVARTYSIAGFDATRKELTVDFVKHTPAGIACDFATHCAVGDEIGFSGPGLKQLIIPDVKNHLLVGDASAVPALSAVLAHIPTSATVHIFIELEELTEIEEIQRTYFSETSASVTFVPQRFSPAETLTPLLEQLAIPDESSDWSFTLAGEHQTVVDLRKHLSQKKIPKEFIYAVPYWRKEFTEEGYHQMRHDTMDNEL</sequence>
<dbReference type="InterPro" id="IPR013113">
    <property type="entry name" value="SIP_FAD-bd"/>
</dbReference>
<evidence type="ECO:0000256" key="1">
    <source>
        <dbReference type="ARBA" id="ARBA00035644"/>
    </source>
</evidence>
<dbReference type="InterPro" id="IPR039261">
    <property type="entry name" value="FNR_nucleotide-bd"/>
</dbReference>
<dbReference type="OrthoDB" id="9814826at2"/>
<dbReference type="EMBL" id="SLZR01000025">
    <property type="protein sequence ID" value="TCS36405.1"/>
    <property type="molecule type" value="Genomic_DNA"/>
</dbReference>
<dbReference type="InterPro" id="IPR017938">
    <property type="entry name" value="Riboflavin_synthase-like_b-brl"/>
</dbReference>
<dbReference type="Proteomes" id="UP000295793">
    <property type="component" value="Unassembled WGS sequence"/>
</dbReference>
<dbReference type="GO" id="GO:0016491">
    <property type="term" value="F:oxidoreductase activity"/>
    <property type="evidence" value="ECO:0007669"/>
    <property type="project" value="InterPro"/>
</dbReference>
<evidence type="ECO:0000313" key="3">
    <source>
        <dbReference type="EMBL" id="TCS36405.1"/>
    </source>
</evidence>
<proteinExistence type="inferred from homology"/>
<dbReference type="CDD" id="cd06193">
    <property type="entry name" value="siderophore_interacting"/>
    <property type="match status" value="1"/>
</dbReference>
<keyword evidence="4" id="KW-1185">Reference proteome</keyword>
<comment type="similarity">
    <text evidence="1">Belongs to the SIP oxidoreductase family.</text>
</comment>
<dbReference type="PANTHER" id="PTHR30157">
    <property type="entry name" value="FERRIC REDUCTASE, NADPH-DEPENDENT"/>
    <property type="match status" value="1"/>
</dbReference>
<accession>A0A4R3HWC0</accession>
<dbReference type="PROSITE" id="PS51384">
    <property type="entry name" value="FAD_FR"/>
    <property type="match status" value="1"/>
</dbReference>
<dbReference type="RefSeq" id="WP_132703899.1">
    <property type="nucleotide sequence ID" value="NZ_SLZR01000025.1"/>
</dbReference>
<evidence type="ECO:0000313" key="4">
    <source>
        <dbReference type="Proteomes" id="UP000295793"/>
    </source>
</evidence>
<gene>
    <name evidence="3" type="ORF">BCF53_12527</name>
</gene>
<dbReference type="Gene3D" id="2.40.30.10">
    <property type="entry name" value="Translation factors"/>
    <property type="match status" value="1"/>
</dbReference>
<feature type="domain" description="FAD-binding FR-type" evidence="2">
    <location>
        <begin position="1"/>
        <end position="128"/>
    </location>
</feature>
<protein>
    <submittedName>
        <fullName evidence="3">NADPH-dependent ferric siderophore reductase</fullName>
    </submittedName>
</protein>
<organism evidence="3 4">
    <name type="scientific">Reinekea marinisedimentorum</name>
    <dbReference type="NCBI Taxonomy" id="230495"/>
    <lineage>
        <taxon>Bacteria</taxon>
        <taxon>Pseudomonadati</taxon>
        <taxon>Pseudomonadota</taxon>
        <taxon>Gammaproteobacteria</taxon>
        <taxon>Oceanospirillales</taxon>
        <taxon>Saccharospirillaceae</taxon>
        <taxon>Reinekea</taxon>
    </lineage>
</organism>
<dbReference type="AlphaFoldDB" id="A0A4R3HWC0"/>
<dbReference type="PANTHER" id="PTHR30157:SF0">
    <property type="entry name" value="NADPH-DEPENDENT FERRIC-CHELATE REDUCTASE"/>
    <property type="match status" value="1"/>
</dbReference>
<name>A0A4R3HWC0_9GAMM</name>
<dbReference type="Gene3D" id="3.40.50.80">
    <property type="entry name" value="Nucleotide-binding domain of ferredoxin-NADP reductase (FNR) module"/>
    <property type="match status" value="1"/>
</dbReference>
<dbReference type="Pfam" id="PF08021">
    <property type="entry name" value="FAD_binding_9"/>
    <property type="match status" value="1"/>
</dbReference>